<dbReference type="CDD" id="cd00093">
    <property type="entry name" value="HTH_XRE"/>
    <property type="match status" value="1"/>
</dbReference>
<dbReference type="RefSeq" id="WP_064630795.1">
    <property type="nucleotide sequence ID" value="NZ_LQYE01000027.1"/>
</dbReference>
<comment type="caution">
    <text evidence="2">The sequence shown here is derived from an EMBL/GenBank/DDBJ whole genome shotgun (WGS) entry which is preliminary data.</text>
</comment>
<organism evidence="2 3">
    <name type="scientific">Mycobacteroides immunogenum</name>
    <dbReference type="NCBI Taxonomy" id="83262"/>
    <lineage>
        <taxon>Bacteria</taxon>
        <taxon>Bacillati</taxon>
        <taxon>Actinomycetota</taxon>
        <taxon>Actinomycetes</taxon>
        <taxon>Mycobacteriales</taxon>
        <taxon>Mycobacteriaceae</taxon>
        <taxon>Mycobacteroides</taxon>
    </lineage>
</organism>
<dbReference type="Pfam" id="PF13560">
    <property type="entry name" value="HTH_31"/>
    <property type="match status" value="1"/>
</dbReference>
<dbReference type="Pfam" id="PF17765">
    <property type="entry name" value="MLTR_LBD"/>
    <property type="match status" value="1"/>
</dbReference>
<dbReference type="Proteomes" id="UP000186919">
    <property type="component" value="Unassembled WGS sequence"/>
</dbReference>
<feature type="domain" description="HTH cro/C1-type" evidence="1">
    <location>
        <begin position="14"/>
        <end position="86"/>
    </location>
</feature>
<evidence type="ECO:0000259" key="1">
    <source>
        <dbReference type="SMART" id="SM00530"/>
    </source>
</evidence>
<protein>
    <submittedName>
        <fullName evidence="2">Transcriptional regulator</fullName>
    </submittedName>
</protein>
<dbReference type="Gene3D" id="3.30.450.180">
    <property type="match status" value="1"/>
</dbReference>
<dbReference type="EMBL" id="LQYE01000027">
    <property type="protein sequence ID" value="OAT67974.1"/>
    <property type="molecule type" value="Genomic_DNA"/>
</dbReference>
<dbReference type="InterPro" id="IPR041413">
    <property type="entry name" value="MLTR_LBD"/>
</dbReference>
<dbReference type="InterPro" id="IPR001387">
    <property type="entry name" value="Cro/C1-type_HTH"/>
</dbReference>
<evidence type="ECO:0000313" key="3">
    <source>
        <dbReference type="Proteomes" id="UP000186919"/>
    </source>
</evidence>
<proteinExistence type="predicted"/>
<dbReference type="GO" id="GO:0003677">
    <property type="term" value="F:DNA binding"/>
    <property type="evidence" value="ECO:0007669"/>
    <property type="project" value="InterPro"/>
</dbReference>
<dbReference type="Gene3D" id="1.10.260.40">
    <property type="entry name" value="lambda repressor-like DNA-binding domains"/>
    <property type="match status" value="1"/>
</dbReference>
<gene>
    <name evidence="2" type="ORF">AWB85_08875</name>
</gene>
<name>A0A179V899_9MYCO</name>
<reference evidence="2 3" key="1">
    <citation type="submission" date="2016-01" db="EMBL/GenBank/DDBJ databases">
        <title>Mycobacterium immunogenum strain CD11_6 genome sequencing and assembly.</title>
        <authorList>
            <person name="Kaur G."/>
            <person name="Nair G.R."/>
            <person name="Mayilraj S."/>
        </authorList>
    </citation>
    <scope>NUCLEOTIDE SEQUENCE [LARGE SCALE GENOMIC DNA]</scope>
    <source>
        <strain evidence="2 3">CD11-6</strain>
    </source>
</reference>
<accession>A0A179V899</accession>
<dbReference type="InterPro" id="IPR010982">
    <property type="entry name" value="Lambda_DNA-bd_dom_sf"/>
</dbReference>
<dbReference type="SUPFAM" id="SSF47413">
    <property type="entry name" value="lambda repressor-like DNA-binding domains"/>
    <property type="match status" value="1"/>
</dbReference>
<sequence length="281" mass="32141">MAGRDERRRELGAFLRTRREHLLRADHGLPPIGRTRTSGLRREEIAVLSGVSVTWYTWLEQGRDINPSRHVLEAIAHNMRLTAAERGYVLELAGFTAAPTDATAEPISVPDHLRRLIESLLPSPAFVVSPDWNIGAWNRAYEILYPNIAQVRAQDRNLLQFIFTDPYVRQMLPDWPKTSRQFLAEYRAEARPLLGDPAHVALVERLQRQSTEFATAWAQHEVGRFSSRERRFHHPTAGTLAFEHHRLAPSDVPNMHIVIYFPLHGTETREKLETLLATGTQ</sequence>
<dbReference type="PANTHER" id="PTHR35010">
    <property type="entry name" value="BLL4672 PROTEIN-RELATED"/>
    <property type="match status" value="1"/>
</dbReference>
<dbReference type="PANTHER" id="PTHR35010:SF2">
    <property type="entry name" value="BLL4672 PROTEIN"/>
    <property type="match status" value="1"/>
</dbReference>
<evidence type="ECO:0000313" key="2">
    <source>
        <dbReference type="EMBL" id="OAT67974.1"/>
    </source>
</evidence>
<dbReference type="SMART" id="SM00530">
    <property type="entry name" value="HTH_XRE"/>
    <property type="match status" value="1"/>
</dbReference>
<dbReference type="AlphaFoldDB" id="A0A179V899"/>